<dbReference type="InterPro" id="IPR002059">
    <property type="entry name" value="CSP_DNA-bd"/>
</dbReference>
<dbReference type="GO" id="GO:0003676">
    <property type="term" value="F:nucleic acid binding"/>
    <property type="evidence" value="ECO:0007669"/>
    <property type="project" value="InterPro"/>
</dbReference>
<evidence type="ECO:0000313" key="5">
    <source>
        <dbReference type="EMBL" id="TMI82180.1"/>
    </source>
</evidence>
<evidence type="ECO:0000256" key="2">
    <source>
        <dbReference type="ARBA" id="ARBA00022490"/>
    </source>
</evidence>
<name>A0A537JFB9_9BACT</name>
<proteinExistence type="predicted"/>
<dbReference type="SUPFAM" id="SSF50249">
    <property type="entry name" value="Nucleic acid-binding proteins"/>
    <property type="match status" value="1"/>
</dbReference>
<dbReference type="InterPro" id="IPR012340">
    <property type="entry name" value="NA-bd_OB-fold"/>
</dbReference>
<dbReference type="EMBL" id="VBAM01000366">
    <property type="protein sequence ID" value="TMJ09026.1"/>
    <property type="molecule type" value="Genomic_DNA"/>
</dbReference>
<dbReference type="Gene3D" id="2.40.50.140">
    <property type="entry name" value="Nucleic acid-binding proteins"/>
    <property type="match status" value="1"/>
</dbReference>
<comment type="subcellular location">
    <subcellularLocation>
        <location evidence="1 3">Cytoplasm</location>
    </subcellularLocation>
</comment>
<dbReference type="PROSITE" id="PS00352">
    <property type="entry name" value="CSD_1"/>
    <property type="match status" value="1"/>
</dbReference>
<dbReference type="InterPro" id="IPR019844">
    <property type="entry name" value="CSD_CS"/>
</dbReference>
<feature type="domain" description="CSD" evidence="4">
    <location>
        <begin position="1"/>
        <end position="65"/>
    </location>
</feature>
<reference evidence="7 8" key="1">
    <citation type="journal article" date="2019" name="Nat. Microbiol.">
        <title>Mediterranean grassland soil C-N compound turnover is dependent on rainfall and depth, and is mediated by genomically divergent microorganisms.</title>
        <authorList>
            <person name="Diamond S."/>
            <person name="Andeer P.F."/>
            <person name="Li Z."/>
            <person name="Crits-Christoph A."/>
            <person name="Burstein D."/>
            <person name="Anantharaman K."/>
            <person name="Lane K.R."/>
            <person name="Thomas B.C."/>
            <person name="Pan C."/>
            <person name="Northen T.R."/>
            <person name="Banfield J.F."/>
        </authorList>
    </citation>
    <scope>NUCLEOTIDE SEQUENCE [LARGE SCALE GENOMIC DNA]</scope>
    <source>
        <strain evidence="6">NP_5</strain>
        <strain evidence="5">NP_7</strain>
    </source>
</reference>
<sequence>MPKGTVKWFNREKGYGFITPEEGKDVFVHYTGIAGEGFRNLEEGQIVEFEITQGQKGPQAQNVRIVG</sequence>
<evidence type="ECO:0000313" key="7">
    <source>
        <dbReference type="Proteomes" id="UP000320048"/>
    </source>
</evidence>
<dbReference type="PANTHER" id="PTHR11544">
    <property type="entry name" value="COLD SHOCK DOMAIN CONTAINING PROTEINS"/>
    <property type="match status" value="1"/>
</dbReference>
<dbReference type="PIRSF" id="PIRSF002599">
    <property type="entry name" value="Cold_shock_A"/>
    <property type="match status" value="1"/>
</dbReference>
<comment type="caution">
    <text evidence="5">The sequence shown here is derived from an EMBL/GenBank/DDBJ whole genome shotgun (WGS) entry which is preliminary data.</text>
</comment>
<dbReference type="AlphaFoldDB" id="A0A537JFB9"/>
<dbReference type="GO" id="GO:0005737">
    <property type="term" value="C:cytoplasm"/>
    <property type="evidence" value="ECO:0007669"/>
    <property type="project" value="UniProtKB-SubCell"/>
</dbReference>
<accession>A0A537JFB9</accession>
<protein>
    <submittedName>
        <fullName evidence="5">Cold-shock protein</fullName>
    </submittedName>
</protein>
<evidence type="ECO:0000313" key="8">
    <source>
        <dbReference type="Proteomes" id="UP000320393"/>
    </source>
</evidence>
<evidence type="ECO:0000313" key="6">
    <source>
        <dbReference type="EMBL" id="TMJ09026.1"/>
    </source>
</evidence>
<dbReference type="PRINTS" id="PR00050">
    <property type="entry name" value="COLDSHOCK"/>
</dbReference>
<dbReference type="Proteomes" id="UP000320393">
    <property type="component" value="Unassembled WGS sequence"/>
</dbReference>
<dbReference type="PROSITE" id="PS51857">
    <property type="entry name" value="CSD_2"/>
    <property type="match status" value="1"/>
</dbReference>
<evidence type="ECO:0000256" key="1">
    <source>
        <dbReference type="ARBA" id="ARBA00004496"/>
    </source>
</evidence>
<dbReference type="Pfam" id="PF00313">
    <property type="entry name" value="CSD"/>
    <property type="match status" value="1"/>
</dbReference>
<dbReference type="FunFam" id="2.40.50.140:FF:000006">
    <property type="entry name" value="Cold shock protein CspC"/>
    <property type="match status" value="1"/>
</dbReference>
<dbReference type="InterPro" id="IPR012156">
    <property type="entry name" value="Cold_shock_CspA"/>
</dbReference>
<dbReference type="InterPro" id="IPR050181">
    <property type="entry name" value="Cold_shock_domain"/>
</dbReference>
<evidence type="ECO:0000259" key="4">
    <source>
        <dbReference type="PROSITE" id="PS51857"/>
    </source>
</evidence>
<evidence type="ECO:0000256" key="3">
    <source>
        <dbReference type="RuleBase" id="RU000408"/>
    </source>
</evidence>
<organism evidence="5 7">
    <name type="scientific">Candidatus Segetimicrobium genomatis</name>
    <dbReference type="NCBI Taxonomy" id="2569760"/>
    <lineage>
        <taxon>Bacteria</taxon>
        <taxon>Bacillati</taxon>
        <taxon>Candidatus Sysuimicrobiota</taxon>
        <taxon>Candidatus Sysuimicrobiia</taxon>
        <taxon>Candidatus Sysuimicrobiales</taxon>
        <taxon>Candidatus Segetimicrobiaceae</taxon>
        <taxon>Candidatus Segetimicrobium</taxon>
    </lineage>
</organism>
<dbReference type="CDD" id="cd04458">
    <property type="entry name" value="CSP_CDS"/>
    <property type="match status" value="1"/>
</dbReference>
<keyword evidence="2" id="KW-0963">Cytoplasm</keyword>
<dbReference type="EMBL" id="VBAO01000139">
    <property type="protein sequence ID" value="TMI82180.1"/>
    <property type="molecule type" value="Genomic_DNA"/>
</dbReference>
<dbReference type="Proteomes" id="UP000320048">
    <property type="component" value="Unassembled WGS sequence"/>
</dbReference>
<dbReference type="SMART" id="SM00357">
    <property type="entry name" value="CSP"/>
    <property type="match status" value="1"/>
</dbReference>
<dbReference type="InterPro" id="IPR011129">
    <property type="entry name" value="CSD"/>
</dbReference>
<dbReference type="Gene3D" id="6.20.370.130">
    <property type="match status" value="1"/>
</dbReference>
<gene>
    <name evidence="6" type="ORF">E6H02_09345</name>
    <name evidence="5" type="ORF">E6H04_05260</name>
</gene>